<evidence type="ECO:0000313" key="4">
    <source>
        <dbReference type="Proteomes" id="UP000228934"/>
    </source>
</evidence>
<feature type="domain" description="DUF3719" evidence="2">
    <location>
        <begin position="96"/>
        <end position="152"/>
    </location>
</feature>
<sequence>KGLSRGSKDLRVDPLPVHFTLPVQEAIHNYTCESIYSLSSSGQSTPTELNNSWSGIQSYTTGLSTERSSVYSWTDDEFDKANAQRVHHLFWDVDEMLFEGTVSSQNKNLQAECKDWTERSPHLRILGKQQIFPKDEGFQHIQSKTSKPSTTGSSTGCINFVCLARDWSLHLLHYKGLRSPYPAQVLWTLCHQRTPFWRKRSMMQMALLKNTSPMTAENSK</sequence>
<evidence type="ECO:0000256" key="1">
    <source>
        <dbReference type="ARBA" id="ARBA00008309"/>
    </source>
</evidence>
<dbReference type="Pfam" id="PF12516">
    <property type="entry name" value="DUF3719"/>
    <property type="match status" value="1"/>
</dbReference>
<dbReference type="InterPro" id="IPR039630">
    <property type="entry name" value="FAM149"/>
</dbReference>
<protein>
    <recommendedName>
        <fullName evidence="2">DUF3719 domain-containing protein</fullName>
    </recommendedName>
</protein>
<reference evidence="4" key="1">
    <citation type="journal article" date="2017" name="Nat. Commun.">
        <title>The North American bullfrog draft genome provides insight into hormonal regulation of long noncoding RNA.</title>
        <authorList>
            <person name="Hammond S.A."/>
            <person name="Warren R.L."/>
            <person name="Vandervalk B.P."/>
            <person name="Kucuk E."/>
            <person name="Khan H."/>
            <person name="Gibb E.A."/>
            <person name="Pandoh P."/>
            <person name="Kirk H."/>
            <person name="Zhao Y."/>
            <person name="Jones M."/>
            <person name="Mungall A.J."/>
            <person name="Coope R."/>
            <person name="Pleasance S."/>
            <person name="Moore R.A."/>
            <person name="Holt R.A."/>
            <person name="Round J.M."/>
            <person name="Ohora S."/>
            <person name="Walle B.V."/>
            <person name="Veldhoen N."/>
            <person name="Helbing C.C."/>
            <person name="Birol I."/>
        </authorList>
    </citation>
    <scope>NUCLEOTIDE SEQUENCE [LARGE SCALE GENOMIC DNA]</scope>
</reference>
<dbReference type="InterPro" id="IPR022194">
    <property type="entry name" value="DUF3719"/>
</dbReference>
<accession>A0A2G9S713</accession>
<dbReference type="Proteomes" id="UP000228934">
    <property type="component" value="Unassembled WGS sequence"/>
</dbReference>
<keyword evidence="4" id="KW-1185">Reference proteome</keyword>
<dbReference type="OrthoDB" id="2134133at2759"/>
<feature type="non-terminal residue" evidence="3">
    <location>
        <position position="220"/>
    </location>
</feature>
<dbReference type="PANTHER" id="PTHR31997:SF2">
    <property type="entry name" value="PROTEIN FAM149A"/>
    <property type="match status" value="1"/>
</dbReference>
<organism evidence="3 4">
    <name type="scientific">Aquarana catesbeiana</name>
    <name type="common">American bullfrog</name>
    <name type="synonym">Rana catesbeiana</name>
    <dbReference type="NCBI Taxonomy" id="8400"/>
    <lineage>
        <taxon>Eukaryota</taxon>
        <taxon>Metazoa</taxon>
        <taxon>Chordata</taxon>
        <taxon>Craniata</taxon>
        <taxon>Vertebrata</taxon>
        <taxon>Euteleostomi</taxon>
        <taxon>Amphibia</taxon>
        <taxon>Batrachia</taxon>
        <taxon>Anura</taxon>
        <taxon>Neobatrachia</taxon>
        <taxon>Ranoidea</taxon>
        <taxon>Ranidae</taxon>
        <taxon>Aquarana</taxon>
    </lineage>
</organism>
<feature type="non-terminal residue" evidence="3">
    <location>
        <position position="1"/>
    </location>
</feature>
<name>A0A2G9S713_AQUCT</name>
<evidence type="ECO:0000313" key="3">
    <source>
        <dbReference type="EMBL" id="PIO35922.1"/>
    </source>
</evidence>
<dbReference type="AlphaFoldDB" id="A0A2G9S713"/>
<dbReference type="EMBL" id="KV926254">
    <property type="protein sequence ID" value="PIO35922.1"/>
    <property type="molecule type" value="Genomic_DNA"/>
</dbReference>
<gene>
    <name evidence="3" type="ORF">AB205_0156820</name>
</gene>
<proteinExistence type="inferred from homology"/>
<evidence type="ECO:0000259" key="2">
    <source>
        <dbReference type="Pfam" id="PF12516"/>
    </source>
</evidence>
<dbReference type="PANTHER" id="PTHR31997">
    <property type="entry name" value="AGAP003710-PA"/>
    <property type="match status" value="1"/>
</dbReference>
<comment type="similarity">
    <text evidence="1">Belongs to the FAM149 family.</text>
</comment>